<dbReference type="NCBIfam" id="TIGR01346">
    <property type="entry name" value="isocit_lyase"/>
    <property type="match status" value="1"/>
</dbReference>
<reference evidence="4" key="2">
    <citation type="submission" date="2020-01" db="EMBL/GenBank/DDBJ databases">
        <authorList>
            <person name="Perkins V."/>
            <person name="Lessard M.-H."/>
            <person name="Dugat-Bony E."/>
            <person name="Frenette M."/>
            <person name="Labrie S."/>
        </authorList>
    </citation>
    <scope>NUCLEOTIDE SEQUENCE</scope>
    <source>
        <strain evidence="4">LMA-70</strain>
    </source>
</reference>
<dbReference type="Gene3D" id="1.10.10.850">
    <property type="match status" value="1"/>
</dbReference>
<dbReference type="GO" id="GO:0005759">
    <property type="term" value="C:mitochondrial matrix"/>
    <property type="evidence" value="ECO:0007669"/>
    <property type="project" value="TreeGrafter"/>
</dbReference>
<dbReference type="SUPFAM" id="SSF51621">
    <property type="entry name" value="Phosphoenolpyruvate/pyruvate domain"/>
    <property type="match status" value="1"/>
</dbReference>
<evidence type="ECO:0000256" key="3">
    <source>
        <dbReference type="ARBA" id="ARBA00023239"/>
    </source>
</evidence>
<reference evidence="4" key="1">
    <citation type="journal article" date="2020" name="Front. Microbiol.">
        <title>Phenotypic and Genetic Characterization of the Cheese Ripening Yeast Geotrichum candidum.</title>
        <authorList>
            <person name="Perkins V."/>
            <person name="Vignola S."/>
            <person name="Lessard M.H."/>
            <person name="Plante P.L."/>
            <person name="Corbeil J."/>
            <person name="Dugat-Bony E."/>
            <person name="Frenette M."/>
            <person name="Labrie S."/>
        </authorList>
    </citation>
    <scope>NUCLEOTIDE SEQUENCE</scope>
    <source>
        <strain evidence="4">LMA-70</strain>
    </source>
</reference>
<name>A0A9P5G539_GEOCN</name>
<dbReference type="Pfam" id="PF00463">
    <property type="entry name" value="ICL"/>
    <property type="match status" value="1"/>
</dbReference>
<dbReference type="FunFam" id="1.10.10.850:FF:000001">
    <property type="entry name" value="Isocitrate lyase"/>
    <property type="match status" value="1"/>
</dbReference>
<dbReference type="Gene3D" id="3.80.10.10">
    <property type="entry name" value="Ribonuclease Inhibitor"/>
    <property type="match status" value="1"/>
</dbReference>
<dbReference type="GO" id="GO:0046421">
    <property type="term" value="F:methylisocitrate lyase activity"/>
    <property type="evidence" value="ECO:0007669"/>
    <property type="project" value="UniProtKB-EC"/>
</dbReference>
<evidence type="ECO:0000256" key="2">
    <source>
        <dbReference type="ARBA" id="ARBA00012260"/>
    </source>
</evidence>
<dbReference type="InterPro" id="IPR039556">
    <property type="entry name" value="ICL/PEPM"/>
</dbReference>
<sequence>MISLLGKTRSSQLSHFTRTVKTMSVPLSTISKFPYPSAQEESAYLSSQTEEIEQWWASPRFKDIKRPYPAAKIASFRGTLPVQYPSSVQADKLFALFTERSKQGLPVHTIGSVDPVQMSQSAKNQEVVYISGWAASSLLTTTNEVSPDFGDYPYDTVPNQVDRIFRAQQLHDRKAWHEWVNLSEAERAKRTAEGNGRIDYLRPIIADADTGHGGTGAVMKLAKLFAERGAAAIHLEDQLHGGKKCGHLAGKVIVPTSTHISRLVATRMQWDIMGTSNLVIARTDSESANLLSSSIDASDHEFILGVTENVKPLAEVLQEAEASGASTETVNKLELDWSKDIKLVTFDEAVTEALTKDGKSDLIEGYLARSKGQSNFDARAIAREVLGRDVYWNWDTPRTREGYHFVRTGMAPAIKRAIAFGPYADLLWLETKSPDLAQAKAFAAEIHKKHPGKWLVYNLSPSFNWAAHGFTEQDLKDFVWELGKAGFVMQLISLAGLHTNGLATWELSQKFKTDGMKAYVDLVQKKEKALGCDVLTHQKWSGANYYDSVISSVLSGSSSTSSIGKDSTENNLFSLSLVCHAIYDVTYRILWEAIAFIDQFPTVGLDQLDFTPDMCYACAISSPKPVTQLLIGTKFRCYHSVHSSFKRFLEQVASGEISPQTCRLVCVMSIFDFRGTEAMTKQIKSLQQPELRDRLVNVSNVQLFVANYAARPIDYLVRFLRATDKFYLIQDTMRNPVRLTVLMANKGPMFFQILRWLDVTVSDDDDPERVNSLLSCLVNLESLYIGNACSLTGRGGGFRLYRSTFAAMRQLGRLRVSGEVVSTLTGIEAADLLPVTTSVKFDLSLQDDTNAEYLQELEHKTAVMATQTFPYVRSCSFLWSHVGSWNQVYNSTAPVKLHFPCVTKLELWHARYQQERDLIESCPNLTQLILKEVSLQCVEFLQHACPRLQSLSFSMVNPELPSTPSVAYTRRLLRALAGLPHLEYLAVGYQEVTAAGLTGEQFLECLKGCERLAQVAFMIPTKGFYGARRQLFEAFFQRPLGNDSANNRILRFVTEGRYIYIGKMSYNALYLDVSHFKGKA</sequence>
<dbReference type="InterPro" id="IPR015813">
    <property type="entry name" value="Pyrv/PenolPyrv_kinase-like_dom"/>
</dbReference>
<gene>
    <name evidence="4" type="ORF">DV451_002815</name>
</gene>
<dbReference type="CDD" id="cd00377">
    <property type="entry name" value="ICL_PEPM"/>
    <property type="match status" value="1"/>
</dbReference>
<evidence type="ECO:0000313" key="5">
    <source>
        <dbReference type="Proteomes" id="UP000750522"/>
    </source>
</evidence>
<evidence type="ECO:0000313" key="4">
    <source>
        <dbReference type="EMBL" id="KAF5099802.1"/>
    </source>
</evidence>
<keyword evidence="3" id="KW-0456">Lyase</keyword>
<dbReference type="GO" id="GO:0004451">
    <property type="term" value="F:isocitrate lyase activity"/>
    <property type="evidence" value="ECO:0007669"/>
    <property type="project" value="InterPro"/>
</dbReference>
<dbReference type="InterPro" id="IPR006254">
    <property type="entry name" value="Isocitrate_lyase"/>
</dbReference>
<comment type="caution">
    <text evidence="4">The sequence shown here is derived from an EMBL/GenBank/DDBJ whole genome shotgun (WGS) entry which is preliminary data.</text>
</comment>
<dbReference type="EMBL" id="QQZK01000055">
    <property type="protein sequence ID" value="KAF5099802.1"/>
    <property type="molecule type" value="Genomic_DNA"/>
</dbReference>
<dbReference type="InterPro" id="IPR018523">
    <property type="entry name" value="Isocitrate_lyase_ph_CS"/>
</dbReference>
<accession>A0A9P5G539</accession>
<dbReference type="GO" id="GO:0019629">
    <property type="term" value="P:propionate catabolic process, 2-methylcitrate cycle"/>
    <property type="evidence" value="ECO:0007669"/>
    <property type="project" value="TreeGrafter"/>
</dbReference>
<dbReference type="InterPro" id="IPR040442">
    <property type="entry name" value="Pyrv_kinase-like_dom_sf"/>
</dbReference>
<proteinExistence type="inferred from homology"/>
<dbReference type="AlphaFoldDB" id="A0A9P5G539"/>
<dbReference type="EC" id="4.1.3.30" evidence="2"/>
<organism evidence="4 5">
    <name type="scientific">Geotrichum candidum</name>
    <name type="common">Oospora lactis</name>
    <name type="synonym">Dipodascus geotrichum</name>
    <dbReference type="NCBI Taxonomy" id="1173061"/>
    <lineage>
        <taxon>Eukaryota</taxon>
        <taxon>Fungi</taxon>
        <taxon>Dikarya</taxon>
        <taxon>Ascomycota</taxon>
        <taxon>Saccharomycotina</taxon>
        <taxon>Dipodascomycetes</taxon>
        <taxon>Dipodascales</taxon>
        <taxon>Dipodascaceae</taxon>
        <taxon>Geotrichum</taxon>
    </lineage>
</organism>
<dbReference type="PROSITE" id="PS00161">
    <property type="entry name" value="ISOCITRATE_LYASE"/>
    <property type="match status" value="1"/>
</dbReference>
<protein>
    <recommendedName>
        <fullName evidence="2">methylisocitrate lyase</fullName>
        <ecNumber evidence="2">4.1.3.30</ecNumber>
    </recommendedName>
</protein>
<dbReference type="PANTHER" id="PTHR21631">
    <property type="entry name" value="ISOCITRATE LYASE/MALATE SYNTHASE"/>
    <property type="match status" value="1"/>
</dbReference>
<dbReference type="SUPFAM" id="SSF52058">
    <property type="entry name" value="L domain-like"/>
    <property type="match status" value="1"/>
</dbReference>
<dbReference type="InterPro" id="IPR032675">
    <property type="entry name" value="LRR_dom_sf"/>
</dbReference>
<evidence type="ECO:0000256" key="1">
    <source>
        <dbReference type="ARBA" id="ARBA00005704"/>
    </source>
</evidence>
<dbReference type="Proteomes" id="UP000750522">
    <property type="component" value="Unassembled WGS sequence"/>
</dbReference>
<dbReference type="PANTHER" id="PTHR21631:SF13">
    <property type="entry name" value="MITOCHONDRIAL 2-METHYLISOCITRATE LYASE ICL2"/>
    <property type="match status" value="1"/>
</dbReference>
<comment type="similarity">
    <text evidence="1">Belongs to the isocitrate lyase/PEP mutase superfamily. Isocitrate lyase family.</text>
</comment>
<dbReference type="Gene3D" id="3.20.20.60">
    <property type="entry name" value="Phosphoenolpyruvate-binding domains"/>
    <property type="match status" value="1"/>
</dbReference>